<feature type="compositionally biased region" description="Polar residues" evidence="4">
    <location>
        <begin position="65"/>
        <end position="77"/>
    </location>
</feature>
<protein>
    <recommendedName>
        <fullName evidence="5">PHD-type domain-containing protein</fullName>
    </recommendedName>
</protein>
<feature type="compositionally biased region" description="Basic and acidic residues" evidence="4">
    <location>
        <begin position="221"/>
        <end position="232"/>
    </location>
</feature>
<feature type="compositionally biased region" description="Basic residues" evidence="4">
    <location>
        <begin position="1731"/>
        <end position="1742"/>
    </location>
</feature>
<dbReference type="Gene3D" id="3.30.40.10">
    <property type="entry name" value="Zinc/RING finger domain, C3HC4 (zinc finger)"/>
    <property type="match status" value="2"/>
</dbReference>
<feature type="compositionally biased region" description="Basic residues" evidence="4">
    <location>
        <begin position="1009"/>
        <end position="1023"/>
    </location>
</feature>
<dbReference type="InterPro" id="IPR017956">
    <property type="entry name" value="AT_hook_DNA-bd_motif"/>
</dbReference>
<dbReference type="Pfam" id="PF13771">
    <property type="entry name" value="zf-HC5HC2H"/>
    <property type="match status" value="1"/>
</dbReference>
<feature type="compositionally biased region" description="Low complexity" evidence="4">
    <location>
        <begin position="1173"/>
        <end position="1184"/>
    </location>
</feature>
<feature type="compositionally biased region" description="Polar residues" evidence="4">
    <location>
        <begin position="1305"/>
        <end position="1314"/>
    </location>
</feature>
<evidence type="ECO:0000259" key="5">
    <source>
        <dbReference type="PROSITE" id="PS51805"/>
    </source>
</evidence>
<keyword evidence="3" id="KW-0862">Zinc</keyword>
<feature type="region of interest" description="Disordered" evidence="4">
    <location>
        <begin position="1132"/>
        <end position="1184"/>
    </location>
</feature>
<proteinExistence type="predicted"/>
<feature type="region of interest" description="Disordered" evidence="4">
    <location>
        <begin position="46"/>
        <end position="77"/>
    </location>
</feature>
<evidence type="ECO:0000256" key="4">
    <source>
        <dbReference type="SAM" id="MobiDB-lite"/>
    </source>
</evidence>
<feature type="compositionally biased region" description="Polar residues" evidence="4">
    <location>
        <begin position="1043"/>
        <end position="1065"/>
    </location>
</feature>
<evidence type="ECO:0000256" key="2">
    <source>
        <dbReference type="ARBA" id="ARBA00022771"/>
    </source>
</evidence>
<feature type="compositionally biased region" description="Basic and acidic residues" evidence="4">
    <location>
        <begin position="280"/>
        <end position="308"/>
    </location>
</feature>
<dbReference type="InterPro" id="IPR013083">
    <property type="entry name" value="Znf_RING/FYVE/PHD"/>
</dbReference>
<feature type="compositionally biased region" description="Polar residues" evidence="4">
    <location>
        <begin position="162"/>
        <end position="180"/>
    </location>
</feature>
<keyword evidence="1" id="KW-0479">Metal-binding</keyword>
<dbReference type="InterPro" id="IPR051188">
    <property type="entry name" value="PHD-type_Zinc_Finger"/>
</dbReference>
<evidence type="ECO:0000313" key="7">
    <source>
        <dbReference type="Proteomes" id="UP001519460"/>
    </source>
</evidence>
<dbReference type="PANTHER" id="PTHR12420">
    <property type="entry name" value="PHD FINGER PROTEIN"/>
    <property type="match status" value="1"/>
</dbReference>
<dbReference type="InterPro" id="IPR034732">
    <property type="entry name" value="EPHD"/>
</dbReference>
<feature type="compositionally biased region" description="Low complexity" evidence="4">
    <location>
        <begin position="46"/>
        <end position="57"/>
    </location>
</feature>
<feature type="region of interest" description="Disordered" evidence="4">
    <location>
        <begin position="139"/>
        <end position="429"/>
    </location>
</feature>
<gene>
    <name evidence="6" type="ORF">BaRGS_00010135</name>
</gene>
<dbReference type="PANTHER" id="PTHR12420:SF45">
    <property type="entry name" value="TRANSCRIPTIONAL REGULATOR ATRX HOMOLOG"/>
    <property type="match status" value="1"/>
</dbReference>
<feature type="compositionally biased region" description="Acidic residues" evidence="4">
    <location>
        <begin position="984"/>
        <end position="993"/>
    </location>
</feature>
<feature type="compositionally biased region" description="Polar residues" evidence="4">
    <location>
        <begin position="909"/>
        <end position="919"/>
    </location>
</feature>
<sequence>METKKNYPYTCKKCKRSYNKKRHRRDKLFPGKSGYFCETCYHTLQKKAMSPSKKAAATESRQKSSESQPESAQEHGQQYSAGLVQYTFASFGGFKVDKVKEEINRGRRLPCHACKTKKTGVRRRTGATAGCAWEKCLAEHSSQETDEEGEGRSGAGFDSESENSSLQDARMPSISQNKQNAQGSSAEEDESGEGWGAYDIEDDAESDEVEERKQSKKRNKGRQDSKSEHGDDASIEMDLADDDFADADDLGDSASGEDKAETEDDNPYKSLPPTSSENSDSEKESRQQESELPKSKPKKKETTPDILKKRTPASGSETTQQSEKKTPGSSPGTTHRIGKNTTLSSSGTTPEQEKNTSGSPRTSLKTGEKTSGNSSRTPKQAQQDVGGETRGKKQNQKSKSPKGLAEPGDGEHSTSRVEAAGGRKDRGIRGNTSVEVHSAHNDSVLPECVLVIPLDVVKFQPVSATVRAHLAEELSVDDQHVHDWTSVAPLPLPAGCMIHYFADIALHVSLAMKKERDWASFGQLLVDHDTIKRKFQDDYLQKVGLYVDDLLDDVINTIKKTLHVTLRKAAERNCAMGEFSSTSGVDYLALAISDASDPDQHIRERLHMPKKLFEWKHDIDFDPSSTVAKSASQRQLCLAHEVAVLKVWLSKMVTQVFQFHHLPVDADFRVDFDPLEADCVSQLEVELDQQKVSMGCSKADAKSLVLLFHKMDKAVVNFELYLQRVLKRCLDEHSAKRIVCIIPACNLENKGYPVTGLSSHKVKRPSTSGLQEGYELLCQFCWKGNEVEDIAGKLHAEKSETSSKMVAAHHKCMQYASGLTQYKFSLFGGFDIFDVEKEIHRGSKLKCFICRGEKGKGKKATGAVCGCAIKSCRKTFHFVCAFQNDVAITKRLVVTQNKQKLRLKKKLTDSSSGDESYNHSASTPPSSKSASASNSFNSSFINIGSPLLSPPAAERVLKPVTSIQNSPLPNDTGACCEGNTPMENGDENQEESDPTVSSSGMPTTSRQSKDRRKSGSFRGRSRQSKLQASQPPQCSPIAEEANEQNQSGESSLTSKATESDTSSVVQKDVSVVLEHLGDLLVPAATASPGKSPVRSALASPRKGAATGNAVASLELVNGSAVSASPRKTVFLTPSKAAPKASPSRPTSSDLQNGLRSATPTKSADGRPSPARASPRYVSLSPSRSSVRLSPFTYRDAQVASPNKVGVLPTQHSVTQNLVEGTLQSPKASGDAPAEHDEENMEVSTALVSADVSEKSAADCLETLGNHVTADVTGPTNAGELAPQGSRGRGRPRKQPVDGMLHSETELSAQETGDNSDGEAHGRKRKLQRVQSGDDIYDGVTDKVARRSKDEDSWQACVILLLPAASGQNKTESFQQLVATSMNVKVEEVWAWQKLRPDFETVLPSGGHVFFALDVVKSLVSGDSSELQALLFDVDRLVKQADSYRKQVQVIEELGDAKAEKDMLDAVLACVERKVKLTPANKWQAARLFHNQGCSMLALDLRVCDHDRHIRARIGAHNGLYRWMETTVADGFPTLSMESRHQAAEIESLMLTVWFHEVCKVGEVLVYPQDANLLDTTVPETSTKLSALVETLQTKIAPAIDASPTTGRTRRQSLSPKAPVLMVFQPVDFEVVNFQQYFQKSLRRFLHDRPEVSTLLALVPTTNLHPVTAEAVTALVGAPGGIRSGLRMEMFSAFCPTADPITLVVVKMSAQSGSTGLMEVNSSPQSKTGAVQKRRGRPPKKKPALVSSHQ</sequence>
<keyword evidence="7" id="KW-1185">Reference proteome</keyword>
<dbReference type="GO" id="GO:0008270">
    <property type="term" value="F:zinc ion binding"/>
    <property type="evidence" value="ECO:0007669"/>
    <property type="project" value="UniProtKB-KW"/>
</dbReference>
<name>A0ABD0LGI7_9CAEN</name>
<feature type="compositionally biased region" description="Polar residues" evidence="4">
    <location>
        <begin position="1143"/>
        <end position="1161"/>
    </location>
</feature>
<feature type="compositionally biased region" description="Acidic residues" evidence="4">
    <location>
        <begin position="199"/>
        <end position="209"/>
    </location>
</feature>
<accession>A0ABD0LGI7</accession>
<feature type="region of interest" description="Disordered" evidence="4">
    <location>
        <begin position="903"/>
        <end position="933"/>
    </location>
</feature>
<feature type="compositionally biased region" description="Low complexity" evidence="4">
    <location>
        <begin position="920"/>
        <end position="933"/>
    </location>
</feature>
<feature type="compositionally biased region" description="Acidic residues" evidence="4">
    <location>
        <begin position="233"/>
        <end position="251"/>
    </location>
</feature>
<feature type="region of interest" description="Disordered" evidence="4">
    <location>
        <begin position="962"/>
        <end position="1065"/>
    </location>
</feature>
<feature type="compositionally biased region" description="Polar residues" evidence="4">
    <location>
        <begin position="994"/>
        <end position="1006"/>
    </location>
</feature>
<feature type="region of interest" description="Disordered" evidence="4">
    <location>
        <begin position="1714"/>
        <end position="1749"/>
    </location>
</feature>
<evidence type="ECO:0000256" key="1">
    <source>
        <dbReference type="ARBA" id="ARBA00022723"/>
    </source>
</evidence>
<dbReference type="Proteomes" id="UP001519460">
    <property type="component" value="Unassembled WGS sequence"/>
</dbReference>
<organism evidence="6 7">
    <name type="scientific">Batillaria attramentaria</name>
    <dbReference type="NCBI Taxonomy" id="370345"/>
    <lineage>
        <taxon>Eukaryota</taxon>
        <taxon>Metazoa</taxon>
        <taxon>Spiralia</taxon>
        <taxon>Lophotrochozoa</taxon>
        <taxon>Mollusca</taxon>
        <taxon>Gastropoda</taxon>
        <taxon>Caenogastropoda</taxon>
        <taxon>Sorbeoconcha</taxon>
        <taxon>Cerithioidea</taxon>
        <taxon>Batillariidae</taxon>
        <taxon>Batillaria</taxon>
    </lineage>
</organism>
<feature type="region of interest" description="Disordered" evidence="4">
    <location>
        <begin position="1267"/>
        <end position="1331"/>
    </location>
</feature>
<feature type="region of interest" description="Disordered" evidence="4">
    <location>
        <begin position="1220"/>
        <end position="1242"/>
    </location>
</feature>
<evidence type="ECO:0000256" key="3">
    <source>
        <dbReference type="ARBA" id="ARBA00022833"/>
    </source>
</evidence>
<reference evidence="6 7" key="1">
    <citation type="journal article" date="2023" name="Sci. Data">
        <title>Genome assembly of the Korean intertidal mud-creeper Batillaria attramentaria.</title>
        <authorList>
            <person name="Patra A.K."/>
            <person name="Ho P.T."/>
            <person name="Jun S."/>
            <person name="Lee S.J."/>
            <person name="Kim Y."/>
            <person name="Won Y.J."/>
        </authorList>
    </citation>
    <scope>NUCLEOTIDE SEQUENCE [LARGE SCALE GENOMIC DNA]</scope>
    <source>
        <strain evidence="6">Wonlab-2016</strain>
    </source>
</reference>
<dbReference type="EMBL" id="JACVVK020000050">
    <property type="protein sequence ID" value="KAK7498475.1"/>
    <property type="molecule type" value="Genomic_DNA"/>
</dbReference>
<feature type="domain" description="PHD-type" evidence="5">
    <location>
        <begin position="775"/>
        <end position="900"/>
    </location>
</feature>
<feature type="compositionally biased region" description="Polar residues" evidence="4">
    <location>
        <begin position="1714"/>
        <end position="1728"/>
    </location>
</feature>
<feature type="compositionally biased region" description="Polar residues" evidence="4">
    <location>
        <begin position="313"/>
        <end position="383"/>
    </location>
</feature>
<keyword evidence="2" id="KW-0863">Zinc-finger</keyword>
<dbReference type="SMART" id="SM00384">
    <property type="entry name" value="AT_hook"/>
    <property type="match status" value="2"/>
</dbReference>
<comment type="caution">
    <text evidence="6">The sequence shown here is derived from an EMBL/GenBank/DDBJ whole genome shotgun (WGS) entry which is preliminary data.</text>
</comment>
<dbReference type="PROSITE" id="PS51805">
    <property type="entry name" value="EPHD"/>
    <property type="match status" value="1"/>
</dbReference>
<feature type="compositionally biased region" description="Basic and acidic residues" evidence="4">
    <location>
        <begin position="409"/>
        <end position="428"/>
    </location>
</feature>
<evidence type="ECO:0000313" key="6">
    <source>
        <dbReference type="EMBL" id="KAK7498475.1"/>
    </source>
</evidence>